<feature type="domain" description="D-Lysine 5,6-aminomutase alpha subunit" evidence="1">
    <location>
        <begin position="5"/>
        <end position="509"/>
    </location>
</feature>
<dbReference type="InterPro" id="IPR037086">
    <property type="entry name" value="Lys-AminoMut_asu_sf"/>
</dbReference>
<evidence type="ECO:0000313" key="2">
    <source>
        <dbReference type="EMBL" id="WRO23306.1"/>
    </source>
</evidence>
<gene>
    <name evidence="2" type="ORF">MFMK1_003163</name>
</gene>
<accession>A0AAU0UQC4</accession>
<evidence type="ECO:0000313" key="3">
    <source>
        <dbReference type="Proteomes" id="UP001329915"/>
    </source>
</evidence>
<dbReference type="Proteomes" id="UP001329915">
    <property type="component" value="Chromosome"/>
</dbReference>
<dbReference type="RefSeq" id="WP_366922688.1">
    <property type="nucleotide sequence ID" value="NZ_CP121694.1"/>
</dbReference>
<dbReference type="EMBL" id="CP121694">
    <property type="protein sequence ID" value="WRO23306.1"/>
    <property type="molecule type" value="Genomic_DNA"/>
</dbReference>
<sequence length="534" mass="59171">MAELFLDEKTVNRAKAASLKIAWDVKKEIDANTTMAVERAVLRLLGVEGETADGVPLVNIIVDKLLKKGELNRGAAFWLVNAILVTGKDARQVAKENAAGQLDLTQLPEAEFTKVRHEMIERAKQALIELDKVRYKRDKLLSRLGEGEKPLRYLIVATGNIHEDVLQAQAAVRQGADIIAVIRHTAQSLFDYVPSGMTTEGVGGTLATRENFRVMRHALDETGEEVGRYIYLTNYCSGLCMPEMAVLGALERLDIMLNDSMYGIIFRDINMLRTFIDQDFSRAILSYADIMINTGEDNYLTTADAYEKAHTVVASQFINLRFAVESGLKAEQVGLGHAFEISPKLEDSFLFELAQAQLVRQLFPKNPVKYMPPTKHMTGNIFQGNVQNVLFNAASVITNQSVHLLGMPTEAVHTPHVHDRYLSLENTDYVFKAMKHLGAEIQFAPDGLIQKRASEVLENAAALLEEIAAIGLMTAISQGMFADIARQKDGGKGLDGVVKKSEQYYNPFEILVKRKEAHDNGSGVKQGETVRGYA</sequence>
<dbReference type="AlphaFoldDB" id="A0AAU0UQC4"/>
<dbReference type="InterPro" id="IPR016176">
    <property type="entry name" value="Cbl-dep_enz_cat"/>
</dbReference>
<dbReference type="GO" id="GO:0003824">
    <property type="term" value="F:catalytic activity"/>
    <property type="evidence" value="ECO:0007669"/>
    <property type="project" value="InterPro"/>
</dbReference>
<protein>
    <submittedName>
        <fullName evidence="2">Lysine 5,6-aminomutase subunit alpha</fullName>
    </submittedName>
</protein>
<name>A0AAU0UQC4_9FIRM</name>
<evidence type="ECO:0000259" key="1">
    <source>
        <dbReference type="Pfam" id="PF09043"/>
    </source>
</evidence>
<dbReference type="Pfam" id="PF09043">
    <property type="entry name" value="Lys-AminoMut_A"/>
    <property type="match status" value="1"/>
</dbReference>
<dbReference type="KEGG" id="dbc:MFMK1_003163"/>
<dbReference type="GO" id="GO:0031419">
    <property type="term" value="F:cobalamin binding"/>
    <property type="evidence" value="ECO:0007669"/>
    <property type="project" value="InterPro"/>
</dbReference>
<dbReference type="InterPro" id="IPR015130">
    <property type="entry name" value="Lys-AminoMut_A"/>
</dbReference>
<keyword evidence="3" id="KW-1185">Reference proteome</keyword>
<reference evidence="2 3" key="1">
    <citation type="submission" date="2023-04" db="EMBL/GenBank/DDBJ databases">
        <authorList>
            <person name="Hsu D."/>
        </authorList>
    </citation>
    <scope>NUCLEOTIDE SEQUENCE [LARGE SCALE GENOMIC DNA]</scope>
    <source>
        <strain evidence="2 3">MK1</strain>
    </source>
</reference>
<organism evidence="2 3">
    <name type="scientific">Metallumcola ferriviriculae</name>
    <dbReference type="NCBI Taxonomy" id="3039180"/>
    <lineage>
        <taxon>Bacteria</taxon>
        <taxon>Bacillati</taxon>
        <taxon>Bacillota</taxon>
        <taxon>Clostridia</taxon>
        <taxon>Neomoorellales</taxon>
        <taxon>Desulfitibacteraceae</taxon>
        <taxon>Metallumcola</taxon>
    </lineage>
</organism>
<dbReference type="Gene3D" id="3.20.20.440">
    <property type="entry name" value="D-Lysine 5,6-aminomutase alpha subunit"/>
    <property type="match status" value="1"/>
</dbReference>
<proteinExistence type="predicted"/>
<dbReference type="SUPFAM" id="SSF51703">
    <property type="entry name" value="Cobalamin (vitamin B12)-dependent enzymes"/>
    <property type="match status" value="1"/>
</dbReference>